<evidence type="ECO:0000313" key="4">
    <source>
        <dbReference type="Proteomes" id="UP000076722"/>
    </source>
</evidence>
<keyword evidence="4" id="KW-1185">Reference proteome</keyword>
<sequence>MALFAIKIGPCTDRWFKWKDHNPSSDLTTKMGNPELEKVDSAPSHNESDESLPTYEHHVGPVGPHIQLHEQVFDIRDEKTGHPWVSLKVKSLAQSSTSLPVFEPGEDIVGSVELDLKESTTIHSVTLNIRGEVINPQNRVWKDEKQAFVSDSPFLNHVVVLFSHKGENAHGGHGKLEGHHKFPFRFKLPLTADVETSPGVTESFPLPAQFTERRAEASLNYTIACDISYGLIHKLASISKNFGVIPLHRPDPPSLLRQEAYSQGAPPPGPEVDPDGWFTMAPAKIAGKVFHTEHAEITAVLSLAKPLVYTRTTHIPLHLVLTSPSKQALDLVANPEAIQICLTRVVNAGHEARKKTDMKMGPQTQAQAQTMAIFWHSNDREDSGDQDENKRIFEGEIRIKPDQAASSAYWHLVVRYHVCILPFKVSGWEYHGKDWIAEQKVEIVVRLADGPHPVSYAPPGLTEPPLTDVKEWGDLSSLWVQVNI</sequence>
<organism evidence="3 4">
    <name type="scientific">Sistotremastrum niveocremeum HHB9708</name>
    <dbReference type="NCBI Taxonomy" id="1314777"/>
    <lineage>
        <taxon>Eukaryota</taxon>
        <taxon>Fungi</taxon>
        <taxon>Dikarya</taxon>
        <taxon>Basidiomycota</taxon>
        <taxon>Agaricomycotina</taxon>
        <taxon>Agaricomycetes</taxon>
        <taxon>Sistotremastrales</taxon>
        <taxon>Sistotremastraceae</taxon>
        <taxon>Sertulicium</taxon>
        <taxon>Sertulicium niveocremeum</taxon>
    </lineage>
</organism>
<dbReference type="OrthoDB" id="3162660at2759"/>
<dbReference type="EMBL" id="KV419403">
    <property type="protein sequence ID" value="KZS94681.1"/>
    <property type="molecule type" value="Genomic_DNA"/>
</dbReference>
<dbReference type="InterPro" id="IPR014756">
    <property type="entry name" value="Ig_E-set"/>
</dbReference>
<dbReference type="SUPFAM" id="SSF81296">
    <property type="entry name" value="E set domains"/>
    <property type="match status" value="1"/>
</dbReference>
<dbReference type="Pfam" id="PF00339">
    <property type="entry name" value="Arrestin_N"/>
    <property type="match status" value="1"/>
</dbReference>
<dbReference type="InterPro" id="IPR011021">
    <property type="entry name" value="Arrestin-like_N"/>
</dbReference>
<feature type="domain" description="Arrestin-like N-terminal" evidence="2">
    <location>
        <begin position="99"/>
        <end position="191"/>
    </location>
</feature>
<name>A0A164W2A9_9AGAM</name>
<reference evidence="3 4" key="1">
    <citation type="journal article" date="2016" name="Mol. Biol. Evol.">
        <title>Comparative Genomics of Early-Diverging Mushroom-Forming Fungi Provides Insights into the Origins of Lignocellulose Decay Capabilities.</title>
        <authorList>
            <person name="Nagy L.G."/>
            <person name="Riley R."/>
            <person name="Tritt A."/>
            <person name="Adam C."/>
            <person name="Daum C."/>
            <person name="Floudas D."/>
            <person name="Sun H."/>
            <person name="Yadav J.S."/>
            <person name="Pangilinan J."/>
            <person name="Larsson K.H."/>
            <person name="Matsuura K."/>
            <person name="Barry K."/>
            <person name="Labutti K."/>
            <person name="Kuo R."/>
            <person name="Ohm R.A."/>
            <person name="Bhattacharya S.S."/>
            <person name="Shirouzu T."/>
            <person name="Yoshinaga Y."/>
            <person name="Martin F.M."/>
            <person name="Grigoriev I.V."/>
            <person name="Hibbett D.S."/>
        </authorList>
    </citation>
    <scope>NUCLEOTIDE SEQUENCE [LARGE SCALE GENOMIC DNA]</scope>
    <source>
        <strain evidence="3 4">HHB9708</strain>
    </source>
</reference>
<feature type="region of interest" description="Disordered" evidence="1">
    <location>
        <begin position="24"/>
        <end position="58"/>
    </location>
</feature>
<dbReference type="Gene3D" id="2.60.40.640">
    <property type="match status" value="1"/>
</dbReference>
<evidence type="ECO:0000256" key="1">
    <source>
        <dbReference type="SAM" id="MobiDB-lite"/>
    </source>
</evidence>
<dbReference type="Proteomes" id="UP000076722">
    <property type="component" value="Unassembled WGS sequence"/>
</dbReference>
<dbReference type="AlphaFoldDB" id="A0A164W2A9"/>
<proteinExistence type="predicted"/>
<evidence type="ECO:0000259" key="2">
    <source>
        <dbReference type="Pfam" id="PF00339"/>
    </source>
</evidence>
<protein>
    <recommendedName>
        <fullName evidence="2">Arrestin-like N-terminal domain-containing protein</fullName>
    </recommendedName>
</protein>
<accession>A0A164W2A9</accession>
<dbReference type="InterPro" id="IPR014752">
    <property type="entry name" value="Arrestin-like_C"/>
</dbReference>
<evidence type="ECO:0000313" key="3">
    <source>
        <dbReference type="EMBL" id="KZS94681.1"/>
    </source>
</evidence>
<gene>
    <name evidence="3" type="ORF">SISNIDRAFT_548690</name>
</gene>